<organism evidence="1">
    <name type="scientific">marine sediment metagenome</name>
    <dbReference type="NCBI Taxonomy" id="412755"/>
    <lineage>
        <taxon>unclassified sequences</taxon>
        <taxon>metagenomes</taxon>
        <taxon>ecological metagenomes</taxon>
    </lineage>
</organism>
<proteinExistence type="predicted"/>
<sequence>MPKFVEYEHVIRKLEILIEKKFGPSMEDNQSQIFQKRDK</sequence>
<accession>X1JX99</accession>
<protein>
    <submittedName>
        <fullName evidence="1">Uncharacterized protein</fullName>
    </submittedName>
</protein>
<dbReference type="AlphaFoldDB" id="X1JX99"/>
<reference evidence="1" key="1">
    <citation type="journal article" date="2014" name="Front. Microbiol.">
        <title>High frequency of phylogenetically diverse reductive dehalogenase-homologous genes in deep subseafloor sedimentary metagenomes.</title>
        <authorList>
            <person name="Kawai M."/>
            <person name="Futagami T."/>
            <person name="Toyoda A."/>
            <person name="Takaki Y."/>
            <person name="Nishi S."/>
            <person name="Hori S."/>
            <person name="Arai W."/>
            <person name="Tsubouchi T."/>
            <person name="Morono Y."/>
            <person name="Uchiyama I."/>
            <person name="Ito T."/>
            <person name="Fujiyama A."/>
            <person name="Inagaki F."/>
            <person name="Takami H."/>
        </authorList>
    </citation>
    <scope>NUCLEOTIDE SEQUENCE</scope>
    <source>
        <strain evidence="1">Expedition CK06-06</strain>
    </source>
</reference>
<dbReference type="EMBL" id="BARV01000515">
    <property type="protein sequence ID" value="GAH99366.1"/>
    <property type="molecule type" value="Genomic_DNA"/>
</dbReference>
<gene>
    <name evidence="1" type="ORF">S06H3_01904</name>
</gene>
<name>X1JX99_9ZZZZ</name>
<comment type="caution">
    <text evidence="1">The sequence shown here is derived from an EMBL/GenBank/DDBJ whole genome shotgun (WGS) entry which is preliminary data.</text>
</comment>
<evidence type="ECO:0000313" key="1">
    <source>
        <dbReference type="EMBL" id="GAH99366.1"/>
    </source>
</evidence>